<proteinExistence type="predicted"/>
<evidence type="ECO:0000313" key="2">
    <source>
        <dbReference type="Proteomes" id="UP001285441"/>
    </source>
</evidence>
<dbReference type="EMBL" id="JAULSW010000011">
    <property type="protein sequence ID" value="KAK3367907.1"/>
    <property type="molecule type" value="Genomic_DNA"/>
</dbReference>
<keyword evidence="2" id="KW-1185">Reference proteome</keyword>
<protein>
    <submittedName>
        <fullName evidence="1">Uncharacterized protein</fullName>
    </submittedName>
</protein>
<reference evidence="1" key="2">
    <citation type="submission" date="2023-06" db="EMBL/GenBank/DDBJ databases">
        <authorList>
            <consortium name="Lawrence Berkeley National Laboratory"/>
            <person name="Haridas S."/>
            <person name="Hensen N."/>
            <person name="Bonometti L."/>
            <person name="Westerberg I."/>
            <person name="Brannstrom I.O."/>
            <person name="Guillou S."/>
            <person name="Cros-Aarteil S."/>
            <person name="Calhoun S."/>
            <person name="Kuo A."/>
            <person name="Mondo S."/>
            <person name="Pangilinan J."/>
            <person name="Riley R."/>
            <person name="LaButti K."/>
            <person name="Andreopoulos B."/>
            <person name="Lipzen A."/>
            <person name="Chen C."/>
            <person name="Yanf M."/>
            <person name="Daum C."/>
            <person name="Ng V."/>
            <person name="Clum A."/>
            <person name="Steindorff A."/>
            <person name="Ohm R."/>
            <person name="Martin F."/>
            <person name="Silar P."/>
            <person name="Natvig D."/>
            <person name="Lalanne C."/>
            <person name="Gautier V."/>
            <person name="Ament-velasquez S.L."/>
            <person name="Kruys A."/>
            <person name="Hutchinson M.I."/>
            <person name="Powell A.J."/>
            <person name="Barry K."/>
            <person name="Miller A.N."/>
            <person name="Grigoriev I.V."/>
            <person name="Debuchy R."/>
            <person name="Gladieux P."/>
            <person name="Thoren M.H."/>
            <person name="Johannesson H."/>
        </authorList>
    </citation>
    <scope>NUCLEOTIDE SEQUENCE</scope>
    <source>
        <strain evidence="1">CBS 232.78</strain>
    </source>
</reference>
<accession>A0AAE0K1D5</accession>
<reference evidence="1" key="1">
    <citation type="journal article" date="2023" name="Mol. Phylogenet. Evol.">
        <title>Genome-scale phylogeny and comparative genomics of the fungal order Sordariales.</title>
        <authorList>
            <person name="Hensen N."/>
            <person name="Bonometti L."/>
            <person name="Westerberg I."/>
            <person name="Brannstrom I.O."/>
            <person name="Guillou S."/>
            <person name="Cros-Aarteil S."/>
            <person name="Calhoun S."/>
            <person name="Haridas S."/>
            <person name="Kuo A."/>
            <person name="Mondo S."/>
            <person name="Pangilinan J."/>
            <person name="Riley R."/>
            <person name="LaButti K."/>
            <person name="Andreopoulos B."/>
            <person name="Lipzen A."/>
            <person name="Chen C."/>
            <person name="Yan M."/>
            <person name="Daum C."/>
            <person name="Ng V."/>
            <person name="Clum A."/>
            <person name="Steindorff A."/>
            <person name="Ohm R.A."/>
            <person name="Martin F."/>
            <person name="Silar P."/>
            <person name="Natvig D.O."/>
            <person name="Lalanne C."/>
            <person name="Gautier V."/>
            <person name="Ament-Velasquez S.L."/>
            <person name="Kruys A."/>
            <person name="Hutchinson M.I."/>
            <person name="Powell A.J."/>
            <person name="Barry K."/>
            <person name="Miller A.N."/>
            <person name="Grigoriev I.V."/>
            <person name="Debuchy R."/>
            <person name="Gladieux P."/>
            <person name="Hiltunen Thoren M."/>
            <person name="Johannesson H."/>
        </authorList>
    </citation>
    <scope>NUCLEOTIDE SEQUENCE</scope>
    <source>
        <strain evidence="1">CBS 232.78</strain>
    </source>
</reference>
<gene>
    <name evidence="1" type="ORF">B0H63DRAFT_489980</name>
</gene>
<evidence type="ECO:0000313" key="1">
    <source>
        <dbReference type="EMBL" id="KAK3367907.1"/>
    </source>
</evidence>
<sequence length="218" mass="22710">MKCPSPAPWFQVLHAQRMITMTNAKAPPSVPTKMPIGSLLEVFAGGGGGGWEDGPSGADVVPVNGSVDLPVAVMGGVLTGPVGIGVGVDFRGSVTTSPEQTASYLWKLTDTEKPREIGDKRSASSRVRSPGPGYEFRKRVLGQITIRENVPAVFVLQSTMNCAVPAALQAAAAEEARIYRSVQSGRGCQGLGAPRRRVEPAAGDGAHVGSLAVYLWSG</sequence>
<organism evidence="1 2">
    <name type="scientific">Podospora didyma</name>
    <dbReference type="NCBI Taxonomy" id="330526"/>
    <lineage>
        <taxon>Eukaryota</taxon>
        <taxon>Fungi</taxon>
        <taxon>Dikarya</taxon>
        <taxon>Ascomycota</taxon>
        <taxon>Pezizomycotina</taxon>
        <taxon>Sordariomycetes</taxon>
        <taxon>Sordariomycetidae</taxon>
        <taxon>Sordariales</taxon>
        <taxon>Podosporaceae</taxon>
        <taxon>Podospora</taxon>
    </lineage>
</organism>
<dbReference type="AlphaFoldDB" id="A0AAE0K1D5"/>
<comment type="caution">
    <text evidence="1">The sequence shown here is derived from an EMBL/GenBank/DDBJ whole genome shotgun (WGS) entry which is preliminary data.</text>
</comment>
<dbReference type="Proteomes" id="UP001285441">
    <property type="component" value="Unassembled WGS sequence"/>
</dbReference>
<name>A0AAE0K1D5_9PEZI</name>